<organism evidence="1 2">
    <name type="scientific">Pyrinomonas methylaliphatogenes</name>
    <dbReference type="NCBI Taxonomy" id="454194"/>
    <lineage>
        <taxon>Bacteria</taxon>
        <taxon>Pseudomonadati</taxon>
        <taxon>Acidobacteriota</taxon>
        <taxon>Blastocatellia</taxon>
        <taxon>Blastocatellales</taxon>
        <taxon>Pyrinomonadaceae</taxon>
        <taxon>Pyrinomonas</taxon>
    </lineage>
</organism>
<dbReference type="Proteomes" id="UP000031518">
    <property type="component" value="Unassembled WGS sequence"/>
</dbReference>
<gene>
    <name evidence="1" type="ORF">PYK22_01355</name>
</gene>
<dbReference type="EMBL" id="CBXV010000004">
    <property type="protein sequence ID" value="CDM65357.1"/>
    <property type="molecule type" value="Genomic_DNA"/>
</dbReference>
<accession>A0A0B6WX87</accession>
<reference evidence="1 2" key="2">
    <citation type="submission" date="2015-01" db="EMBL/GenBank/DDBJ databases">
        <title>Complete genome sequence of Pyrinomonas methylaliphatogenes type strain K22T.</title>
        <authorList>
            <person name="Lee K.C.Y."/>
            <person name="Power J.F."/>
            <person name="Dunfield P.F."/>
            <person name="Morgan X.C."/>
            <person name="Huttenhower C."/>
            <person name="Stott M.B."/>
        </authorList>
    </citation>
    <scope>NUCLEOTIDE SEQUENCE [LARGE SCALE GENOMIC DNA]</scope>
    <source>
        <strain evidence="1 2">K22</strain>
    </source>
</reference>
<sequence>MVVDLKMSVPLFGLYNVPCCLQEAWPSYPIIKRDLDNQRMRATRLARSPFEVSNYEPQPLCGDLYSTTCCVNPPSMK</sequence>
<keyword evidence="2" id="KW-1185">Reference proteome</keyword>
<name>A0A0B6WX87_9BACT</name>
<reference evidence="1 2" key="1">
    <citation type="submission" date="2013-12" db="EMBL/GenBank/DDBJ databases">
        <authorList>
            <person name="Stott M."/>
        </authorList>
    </citation>
    <scope>NUCLEOTIDE SEQUENCE [LARGE SCALE GENOMIC DNA]</scope>
    <source>
        <strain evidence="1 2">K22</strain>
    </source>
</reference>
<dbReference type="AlphaFoldDB" id="A0A0B6WX87"/>
<evidence type="ECO:0000313" key="1">
    <source>
        <dbReference type="EMBL" id="CDM65357.1"/>
    </source>
</evidence>
<evidence type="ECO:0000313" key="2">
    <source>
        <dbReference type="Proteomes" id="UP000031518"/>
    </source>
</evidence>
<proteinExistence type="predicted"/>
<protein>
    <submittedName>
        <fullName evidence="1">Uncharacterized protein</fullName>
    </submittedName>
</protein>